<reference evidence="2 3" key="1">
    <citation type="submission" date="2024-07" db="EMBL/GenBank/DDBJ databases">
        <title>Chromosome-level genome assembly of the water stick insect Ranatra chinensis (Heteroptera: Nepidae).</title>
        <authorList>
            <person name="Liu X."/>
        </authorList>
    </citation>
    <scope>NUCLEOTIDE SEQUENCE [LARGE SCALE GENOMIC DNA]</scope>
    <source>
        <strain evidence="2">Cailab_2021Rc</strain>
        <tissue evidence="2">Muscle</tissue>
    </source>
</reference>
<dbReference type="AlphaFoldDB" id="A0ABD0YXS9"/>
<feature type="region of interest" description="Disordered" evidence="1">
    <location>
        <begin position="73"/>
        <end position="105"/>
    </location>
</feature>
<organism evidence="2 3">
    <name type="scientific">Ranatra chinensis</name>
    <dbReference type="NCBI Taxonomy" id="642074"/>
    <lineage>
        <taxon>Eukaryota</taxon>
        <taxon>Metazoa</taxon>
        <taxon>Ecdysozoa</taxon>
        <taxon>Arthropoda</taxon>
        <taxon>Hexapoda</taxon>
        <taxon>Insecta</taxon>
        <taxon>Pterygota</taxon>
        <taxon>Neoptera</taxon>
        <taxon>Paraneoptera</taxon>
        <taxon>Hemiptera</taxon>
        <taxon>Heteroptera</taxon>
        <taxon>Panheteroptera</taxon>
        <taxon>Nepomorpha</taxon>
        <taxon>Nepidae</taxon>
        <taxon>Ranatrinae</taxon>
        <taxon>Ranatra</taxon>
    </lineage>
</organism>
<feature type="compositionally biased region" description="Basic and acidic residues" evidence="1">
    <location>
        <begin position="275"/>
        <end position="298"/>
    </location>
</feature>
<dbReference type="Proteomes" id="UP001558652">
    <property type="component" value="Unassembled WGS sequence"/>
</dbReference>
<accession>A0ABD0YXS9</accession>
<proteinExistence type="predicted"/>
<protein>
    <submittedName>
        <fullName evidence="2">Uncharacterized protein</fullName>
    </submittedName>
</protein>
<evidence type="ECO:0000313" key="2">
    <source>
        <dbReference type="EMBL" id="KAL1130003.1"/>
    </source>
</evidence>
<dbReference type="EMBL" id="JBFDAA010000008">
    <property type="protein sequence ID" value="KAL1130003.1"/>
    <property type="molecule type" value="Genomic_DNA"/>
</dbReference>
<sequence>MTEGDGMKMGDWDAYFLGRKFIEGTATSSRMALLVCSVVERSEPKNRLPKYKVACTKEAGIRLCPLSAHTDQAFESDPDTKSRTNGNDSNQVSKIRQPKFEAPRTEESYPVGDVAFCHTDRLFPKILVVAVKSDRLRAGLEAVVLQFRREDRLREICRKYNELRRRVKLDSTGARAARNAEKRRLRPAADPPPATPLNLLRRTDDDGVTHIEVSGGDESRRTARPGPRTPGILSISTPDASHPSTSPDDDIPRVECVVVADCPPRRPARGRYLKKGQEKEQLVEREKPAEPERKEAARRSRPTRLIETSAPRPASLSDRFLGKLRELAAAARRPDRKGERPRPRPPATPTDLKSVIKSQYSRGHNNKRVTFSAFATVQVVD</sequence>
<evidence type="ECO:0000313" key="3">
    <source>
        <dbReference type="Proteomes" id="UP001558652"/>
    </source>
</evidence>
<feature type="region of interest" description="Disordered" evidence="1">
    <location>
        <begin position="172"/>
        <end position="252"/>
    </location>
</feature>
<name>A0ABD0YXS9_9HEMI</name>
<feature type="region of interest" description="Disordered" evidence="1">
    <location>
        <begin position="264"/>
        <end position="355"/>
    </location>
</feature>
<comment type="caution">
    <text evidence="2">The sequence shown here is derived from an EMBL/GenBank/DDBJ whole genome shotgun (WGS) entry which is preliminary data.</text>
</comment>
<feature type="compositionally biased region" description="Polar residues" evidence="1">
    <location>
        <begin position="83"/>
        <end position="94"/>
    </location>
</feature>
<keyword evidence="3" id="KW-1185">Reference proteome</keyword>
<gene>
    <name evidence="2" type="ORF">AAG570_012946</name>
</gene>
<feature type="compositionally biased region" description="Basic and acidic residues" evidence="1">
    <location>
        <begin position="320"/>
        <end position="342"/>
    </location>
</feature>
<evidence type="ECO:0000256" key="1">
    <source>
        <dbReference type="SAM" id="MobiDB-lite"/>
    </source>
</evidence>
<feature type="compositionally biased region" description="Polar residues" evidence="1">
    <location>
        <begin position="234"/>
        <end position="246"/>
    </location>
</feature>